<proteinExistence type="predicted"/>
<evidence type="ECO:0000313" key="2">
    <source>
        <dbReference type="Proteomes" id="UP000812287"/>
    </source>
</evidence>
<organism evidence="1 2">
    <name type="scientific">Guyanagaster necrorhizus</name>
    <dbReference type="NCBI Taxonomy" id="856835"/>
    <lineage>
        <taxon>Eukaryota</taxon>
        <taxon>Fungi</taxon>
        <taxon>Dikarya</taxon>
        <taxon>Basidiomycota</taxon>
        <taxon>Agaricomycotina</taxon>
        <taxon>Agaricomycetes</taxon>
        <taxon>Agaricomycetidae</taxon>
        <taxon>Agaricales</taxon>
        <taxon>Marasmiineae</taxon>
        <taxon>Physalacriaceae</taxon>
        <taxon>Guyanagaster</taxon>
    </lineage>
</organism>
<reference evidence="1" key="1">
    <citation type="submission" date="2020-11" db="EMBL/GenBank/DDBJ databases">
        <title>Adaptations for nitrogen fixation in a non-lichenized fungal sporocarp promotes dispersal by wood-feeding termites.</title>
        <authorList>
            <consortium name="DOE Joint Genome Institute"/>
            <person name="Koch R.A."/>
            <person name="Yoon G."/>
            <person name="Arayal U."/>
            <person name="Lail K."/>
            <person name="Amirebrahimi M."/>
            <person name="Labutti K."/>
            <person name="Lipzen A."/>
            <person name="Riley R."/>
            <person name="Barry K."/>
            <person name="Henrissat B."/>
            <person name="Grigoriev I.V."/>
            <person name="Herr J.R."/>
            <person name="Aime M.C."/>
        </authorList>
    </citation>
    <scope>NUCLEOTIDE SEQUENCE</scope>
    <source>
        <strain evidence="1">MCA 3950</strain>
    </source>
</reference>
<comment type="caution">
    <text evidence="1">The sequence shown here is derived from an EMBL/GenBank/DDBJ whole genome shotgun (WGS) entry which is preliminary data.</text>
</comment>
<feature type="non-terminal residue" evidence="1">
    <location>
        <position position="58"/>
    </location>
</feature>
<dbReference type="EMBL" id="MU250568">
    <property type="protein sequence ID" value="KAG7440677.1"/>
    <property type="molecule type" value="Genomic_DNA"/>
</dbReference>
<dbReference type="AlphaFoldDB" id="A0A9P8AN98"/>
<dbReference type="Proteomes" id="UP000812287">
    <property type="component" value="Unassembled WGS sequence"/>
</dbReference>
<dbReference type="RefSeq" id="XP_043034177.1">
    <property type="nucleotide sequence ID" value="XM_043187407.1"/>
</dbReference>
<keyword evidence="2" id="KW-1185">Reference proteome</keyword>
<dbReference type="GeneID" id="66109704"/>
<name>A0A9P8AN98_9AGAR</name>
<evidence type="ECO:0000313" key="1">
    <source>
        <dbReference type="EMBL" id="KAG7440677.1"/>
    </source>
</evidence>
<accession>A0A9P8AN98</accession>
<protein>
    <submittedName>
        <fullName evidence="1">Uncharacterized protein</fullName>
    </submittedName>
</protein>
<gene>
    <name evidence="1" type="ORF">BT62DRAFT_937812</name>
</gene>
<sequence>MCPSSGRLDSSLPPAARYVFGSFAEQLEIVISQRKNMMLPSILQVLQQALAAGTPTVV</sequence>